<dbReference type="GeneID" id="95524802"/>
<keyword evidence="1" id="KW-1133">Transmembrane helix</keyword>
<keyword evidence="1" id="KW-0812">Transmembrane</keyword>
<evidence type="ECO:0000256" key="1">
    <source>
        <dbReference type="SAM" id="Phobius"/>
    </source>
</evidence>
<protein>
    <submittedName>
        <fullName evidence="2">Uncharacterized protein</fullName>
    </submittedName>
</protein>
<gene>
    <name evidence="2" type="ORF">C5746_42175</name>
</gene>
<dbReference type="RefSeq" id="WP_114248733.1">
    <property type="nucleotide sequence ID" value="NZ_CP027306.1"/>
</dbReference>
<proteinExistence type="predicted"/>
<sequence length="75" mass="7373">MRSSLFPLSSPSASPGALTPGEVVIILVVILVAGVLALAGLPLFGALEFIAGALCVAVGSLRAMRTTAGPSPEAV</sequence>
<dbReference type="Proteomes" id="UP000252698">
    <property type="component" value="Chromosome"/>
</dbReference>
<evidence type="ECO:0000313" key="3">
    <source>
        <dbReference type="Proteomes" id="UP000252698"/>
    </source>
</evidence>
<keyword evidence="1" id="KW-0472">Membrane</keyword>
<organism evidence="2 3">
    <name type="scientific">Streptomyces atratus</name>
    <dbReference type="NCBI Taxonomy" id="1893"/>
    <lineage>
        <taxon>Bacteria</taxon>
        <taxon>Bacillati</taxon>
        <taxon>Actinomycetota</taxon>
        <taxon>Actinomycetes</taxon>
        <taxon>Kitasatosporales</taxon>
        <taxon>Streptomycetaceae</taxon>
        <taxon>Streptomyces</taxon>
    </lineage>
</organism>
<dbReference type="AlphaFoldDB" id="A0A2Z5JSF0"/>
<dbReference type="EMBL" id="CP027306">
    <property type="protein sequence ID" value="AXE82355.1"/>
    <property type="molecule type" value="Genomic_DNA"/>
</dbReference>
<feature type="transmembrane region" description="Helical" evidence="1">
    <location>
        <begin position="25"/>
        <end position="58"/>
    </location>
</feature>
<accession>A0A2Z5JSF0</accession>
<dbReference type="KEGG" id="sata:C5746_42175"/>
<name>A0A2Z5JSF0_STRAR</name>
<reference evidence="2 3" key="1">
    <citation type="journal article" date="2018" name="Front. Microbiol.">
        <title>Genome Sequencing of Streptomyces atratus SCSIOZH16 and Activation Production of Nocardamine via Metabolic Engineering.</title>
        <authorList>
            <person name="Li Y."/>
            <person name="Zhang C."/>
            <person name="Liu C."/>
            <person name="Ju J."/>
            <person name="Ma J."/>
        </authorList>
    </citation>
    <scope>NUCLEOTIDE SEQUENCE [LARGE SCALE GENOMIC DNA]</scope>
    <source>
        <strain evidence="2 3">SCSIO_ZH16</strain>
    </source>
</reference>
<evidence type="ECO:0000313" key="2">
    <source>
        <dbReference type="EMBL" id="AXE82355.1"/>
    </source>
</evidence>